<dbReference type="InterPro" id="IPR025297">
    <property type="entry name" value="DUF4159"/>
</dbReference>
<dbReference type="PANTHER" id="PTHR37464:SF1">
    <property type="entry name" value="BLL2463 PROTEIN"/>
    <property type="match status" value="1"/>
</dbReference>
<protein>
    <recommendedName>
        <fullName evidence="6">LytTR family transcriptional regulator</fullName>
    </recommendedName>
</protein>
<organism evidence="4 5">
    <name type="scientific">Falsiruegeria mediterranea M17</name>
    <dbReference type="NCBI Taxonomy" id="1200281"/>
    <lineage>
        <taxon>Bacteria</taxon>
        <taxon>Pseudomonadati</taxon>
        <taxon>Pseudomonadota</taxon>
        <taxon>Alphaproteobacteria</taxon>
        <taxon>Rhodobacterales</taxon>
        <taxon>Roseobacteraceae</taxon>
        <taxon>Falsiruegeria</taxon>
    </lineage>
</organism>
<dbReference type="AlphaFoldDB" id="A0A2R8C3C7"/>
<feature type="domain" description="DUF4159" evidence="3">
    <location>
        <begin position="682"/>
        <end position="900"/>
    </location>
</feature>
<dbReference type="InterPro" id="IPR011933">
    <property type="entry name" value="Double_TM_dom"/>
</dbReference>
<keyword evidence="1" id="KW-0812">Transmembrane</keyword>
<keyword evidence="1" id="KW-1133">Transmembrane helix</keyword>
<keyword evidence="5" id="KW-1185">Reference proteome</keyword>
<name>A0A2R8C3C7_9RHOB</name>
<reference evidence="5" key="1">
    <citation type="submission" date="2018-03" db="EMBL/GenBank/DDBJ databases">
        <authorList>
            <person name="Rodrigo-Torres L."/>
            <person name="Arahal R. D."/>
            <person name="Lucena T."/>
        </authorList>
    </citation>
    <scope>NUCLEOTIDE SEQUENCE [LARGE SCALE GENOMIC DNA]</scope>
    <source>
        <strain evidence="5">CECT 7615</strain>
    </source>
</reference>
<dbReference type="SUPFAM" id="SSF52317">
    <property type="entry name" value="Class I glutamine amidotransferase-like"/>
    <property type="match status" value="1"/>
</dbReference>
<dbReference type="CDD" id="cd03143">
    <property type="entry name" value="A4_beta-galactosidase_middle_domain"/>
    <property type="match status" value="1"/>
</dbReference>
<dbReference type="NCBIfam" id="TIGR02226">
    <property type="entry name" value="two_anch"/>
    <property type="match status" value="1"/>
</dbReference>
<feature type="transmembrane region" description="Helical" evidence="1">
    <location>
        <begin position="61"/>
        <end position="83"/>
    </location>
</feature>
<dbReference type="EMBL" id="ONZG01000001">
    <property type="protein sequence ID" value="SPJ26833.1"/>
    <property type="molecule type" value="Genomic_DNA"/>
</dbReference>
<dbReference type="Gene3D" id="3.40.50.12140">
    <property type="entry name" value="Domain of unknown function DUF4159"/>
    <property type="match status" value="1"/>
</dbReference>
<evidence type="ECO:0000313" key="4">
    <source>
        <dbReference type="EMBL" id="SPJ26833.1"/>
    </source>
</evidence>
<keyword evidence="1" id="KW-0472">Membrane</keyword>
<proteinExistence type="predicted"/>
<evidence type="ECO:0008006" key="6">
    <source>
        <dbReference type="Google" id="ProtNLM"/>
    </source>
</evidence>
<evidence type="ECO:0000259" key="2">
    <source>
        <dbReference type="Pfam" id="PF07584"/>
    </source>
</evidence>
<dbReference type="RefSeq" id="WP_108785140.1">
    <property type="nucleotide sequence ID" value="NZ_ONZG01000001.1"/>
</dbReference>
<sequence length="920" mass="99158">MTILAGIGFTAPWLLLGLLALPILWLLLRAVPPAPIRRLFPAVTLLLGIRDDETVSDRTPWWLLLLRMLAVAAVIIGLAGPVLNPSRDEAGSGPLLVVMDATWAGATHWSDQTELLSVQLAEAGRAGRQVAVLRLNDPEPVVFQSAAAWSSRLPGLQPEPWRPTDQQLKRTADILNTFQGDFDTLWLSDGLDFSGRDKTLELLQSRGAVTVYQSADPALALRPANFEDGVVRLTVARTQTENLREVTLLAQGRDPAGTMRVLARADTQFAPGEDEATADLSLPSELRARITRFEIEGQRSAGAVTLADDSLRRREVAIFAGRQNREGLALLSPHHYLTQVVAPTAEFIDGTLAEVLPANPDVVILSDIATLSELEEAELTAWVEKGGLLLRFAGPRLAASDLARAEENTLMPVRLRGGGRSVGGAMSWGEAKTLAPFEETSPFFGLRVPVEVTVTTQVMAQPDPTLADRVIASLNDGTPLVTRKTLGLGQVVLFHVTANAEWSNLPLSGLFVEMLDRLAVSSAAKIREAVNLEGTTWTPTRIIDGFGTLSDAGNLPGIPGEQLASSGIGPDLRPGIYTNEKRSLAMNVVTEDTQLSPAIWPASVPVRGLAVEPAQDLSGILLSLALMLLVIDVIASLMLSGRLGFMRTIAPILALLMLPTDLPAQTAEETDFALASTNELVLAHVLTGDAGLDRVANAGLRGLSDTLFFRTSIEPANPVGINLEVDELAFFPLLYWPITPDQPLPSDEAYAKLNTYLRSGGMILFDTRDADIAGFGASSPNGRKLQQLAAPLDIPPLEPVPSDHVLTRTFYLLQDFPGRHKNTPVWVEAAPPDAEQIEGMPFRNLNDGVTPVVIGGNDWAGAWATDPDGRTLLPVGRGYAGERQRELAYRFGVNLVMHVLTGNYKSDQVHVPALLDRLGQ</sequence>
<dbReference type="Proteomes" id="UP000244898">
    <property type="component" value="Unassembled WGS sequence"/>
</dbReference>
<gene>
    <name evidence="4" type="ORF">TRM7615_00302</name>
</gene>
<evidence type="ECO:0000256" key="1">
    <source>
        <dbReference type="SAM" id="Phobius"/>
    </source>
</evidence>
<dbReference type="Pfam" id="PF13709">
    <property type="entry name" value="DUF4159"/>
    <property type="match status" value="1"/>
</dbReference>
<dbReference type="InterPro" id="IPR024163">
    <property type="entry name" value="Aerotolerance_reg_N"/>
</dbReference>
<evidence type="ECO:0000313" key="5">
    <source>
        <dbReference type="Proteomes" id="UP000244898"/>
    </source>
</evidence>
<dbReference type="InterPro" id="IPR029062">
    <property type="entry name" value="Class_I_gatase-like"/>
</dbReference>
<dbReference type="Pfam" id="PF07584">
    <property type="entry name" value="BatA"/>
    <property type="match status" value="1"/>
</dbReference>
<evidence type="ECO:0000259" key="3">
    <source>
        <dbReference type="Pfam" id="PF13709"/>
    </source>
</evidence>
<feature type="domain" description="Aerotolerance regulator N-terminal" evidence="2">
    <location>
        <begin position="7"/>
        <end position="81"/>
    </location>
</feature>
<dbReference type="OrthoDB" id="9773014at2"/>
<dbReference type="Gene3D" id="3.40.50.880">
    <property type="match status" value="1"/>
</dbReference>
<feature type="transmembrane region" description="Helical" evidence="1">
    <location>
        <begin position="6"/>
        <end position="28"/>
    </location>
</feature>
<dbReference type="PANTHER" id="PTHR37464">
    <property type="entry name" value="BLL2463 PROTEIN"/>
    <property type="match status" value="1"/>
</dbReference>
<accession>A0A2R8C3C7</accession>